<accession>A0A915JNU4</accession>
<dbReference type="AlphaFoldDB" id="A0A915JNU4"/>
<sequence length="60" mass="6543">MSAALWSMARQGLVQCGWFVVSQITVKAHNSDSDIVAWARNGQSFLCVFGDGDQLVRGEV</sequence>
<evidence type="ECO:0000313" key="1">
    <source>
        <dbReference type="Proteomes" id="UP000887565"/>
    </source>
</evidence>
<dbReference type="WBParaSite" id="nRc.2.0.1.t27875-RA">
    <property type="protein sequence ID" value="nRc.2.0.1.t27875-RA"/>
    <property type="gene ID" value="nRc.2.0.1.g27875"/>
</dbReference>
<protein>
    <submittedName>
        <fullName evidence="2">Uncharacterized protein</fullName>
    </submittedName>
</protein>
<dbReference type="Proteomes" id="UP000887565">
    <property type="component" value="Unplaced"/>
</dbReference>
<keyword evidence="1" id="KW-1185">Reference proteome</keyword>
<name>A0A915JNU4_ROMCU</name>
<reference evidence="2" key="1">
    <citation type="submission" date="2022-11" db="UniProtKB">
        <authorList>
            <consortium name="WormBaseParasite"/>
        </authorList>
    </citation>
    <scope>IDENTIFICATION</scope>
</reference>
<proteinExistence type="predicted"/>
<evidence type="ECO:0000313" key="2">
    <source>
        <dbReference type="WBParaSite" id="nRc.2.0.1.t27875-RA"/>
    </source>
</evidence>
<organism evidence="1 2">
    <name type="scientific">Romanomermis culicivorax</name>
    <name type="common">Nematode worm</name>
    <dbReference type="NCBI Taxonomy" id="13658"/>
    <lineage>
        <taxon>Eukaryota</taxon>
        <taxon>Metazoa</taxon>
        <taxon>Ecdysozoa</taxon>
        <taxon>Nematoda</taxon>
        <taxon>Enoplea</taxon>
        <taxon>Dorylaimia</taxon>
        <taxon>Mermithida</taxon>
        <taxon>Mermithoidea</taxon>
        <taxon>Mermithidae</taxon>
        <taxon>Romanomermis</taxon>
    </lineage>
</organism>